<sequence>MAHFLHDNKAEEIEMQDVFDIRVGSIVNQLLFGYGFDRDNLGEFRELKGMISRQIKEFSHPFAVVMLILYRDSLFAFFDRQIEAHEKDIDYSVEDSNDYVEAFLKEKKRRELLGDTQSFSSFSDMQLRNMCFDLWIAGMESTSNTLSWGVVYLLNYPEVQTKIHEEMDREIGSKRIITMSDKNILPYTNAVINEIQRMANLLPMNLPHETRRAVKIDKWNIPAHTGIIAQI</sequence>
<dbReference type="InterPro" id="IPR050182">
    <property type="entry name" value="Cytochrome_P450_fam2"/>
</dbReference>
<dbReference type="PANTHER" id="PTHR24300">
    <property type="entry name" value="CYTOCHROME P450 508A4-RELATED"/>
    <property type="match status" value="1"/>
</dbReference>
<dbReference type="GO" id="GO:0020037">
    <property type="term" value="F:heme binding"/>
    <property type="evidence" value="ECO:0007669"/>
    <property type="project" value="InterPro"/>
</dbReference>
<dbReference type="STRING" id="29172.A0A0D8XCL0"/>
<keyword evidence="3" id="KW-0408">Iron</keyword>
<dbReference type="Gene3D" id="1.10.630.10">
    <property type="entry name" value="Cytochrome P450"/>
    <property type="match status" value="1"/>
</dbReference>
<evidence type="ECO:0000256" key="1">
    <source>
        <dbReference type="ARBA" id="ARBA00010617"/>
    </source>
</evidence>
<evidence type="ECO:0000256" key="3">
    <source>
        <dbReference type="ARBA" id="ARBA00023004"/>
    </source>
</evidence>
<dbReference type="InterPro" id="IPR002401">
    <property type="entry name" value="Cyt_P450_E_grp-I"/>
</dbReference>
<evidence type="ECO:0000256" key="4">
    <source>
        <dbReference type="ARBA" id="ARBA00023033"/>
    </source>
</evidence>
<organism evidence="5 6">
    <name type="scientific">Dictyocaulus viviparus</name>
    <name type="common">Bovine lungworm</name>
    <dbReference type="NCBI Taxonomy" id="29172"/>
    <lineage>
        <taxon>Eukaryota</taxon>
        <taxon>Metazoa</taxon>
        <taxon>Ecdysozoa</taxon>
        <taxon>Nematoda</taxon>
        <taxon>Chromadorea</taxon>
        <taxon>Rhabditida</taxon>
        <taxon>Rhabditina</taxon>
        <taxon>Rhabditomorpha</taxon>
        <taxon>Strongyloidea</taxon>
        <taxon>Metastrongylidae</taxon>
        <taxon>Dictyocaulus</taxon>
    </lineage>
</organism>
<dbReference type="PRINTS" id="PR00385">
    <property type="entry name" value="P450"/>
</dbReference>
<dbReference type="InterPro" id="IPR001128">
    <property type="entry name" value="Cyt_P450"/>
</dbReference>
<evidence type="ECO:0000313" key="6">
    <source>
        <dbReference type="Proteomes" id="UP000053766"/>
    </source>
</evidence>
<dbReference type="GO" id="GO:0005506">
    <property type="term" value="F:iron ion binding"/>
    <property type="evidence" value="ECO:0007669"/>
    <property type="project" value="InterPro"/>
</dbReference>
<dbReference type="Pfam" id="PF00067">
    <property type="entry name" value="p450"/>
    <property type="match status" value="1"/>
</dbReference>
<dbReference type="GO" id="GO:0016712">
    <property type="term" value="F:oxidoreductase activity, acting on paired donors, with incorporation or reduction of molecular oxygen, reduced flavin or flavoprotein as one donor, and incorporation of one atom of oxygen"/>
    <property type="evidence" value="ECO:0007669"/>
    <property type="project" value="TreeGrafter"/>
</dbReference>
<gene>
    <name evidence="5" type="ORF">DICVIV_13899</name>
</gene>
<reference evidence="5 6" key="1">
    <citation type="submission" date="2013-11" db="EMBL/GenBank/DDBJ databases">
        <title>Draft genome of the bovine lungworm Dictyocaulus viviparus.</title>
        <authorList>
            <person name="Mitreva M."/>
        </authorList>
    </citation>
    <scope>NUCLEOTIDE SEQUENCE [LARGE SCALE GENOMIC DNA]</scope>
    <source>
        <strain evidence="5 6">HannoverDv2000</strain>
    </source>
</reference>
<evidence type="ECO:0000313" key="5">
    <source>
        <dbReference type="EMBL" id="KJH40171.1"/>
    </source>
</evidence>
<dbReference type="AlphaFoldDB" id="A0A0D8XCL0"/>
<dbReference type="OrthoDB" id="1055148at2759"/>
<protein>
    <recommendedName>
        <fullName evidence="7">Unspecific monooxygenase</fullName>
    </recommendedName>
</protein>
<accession>A0A0D8XCL0</accession>
<evidence type="ECO:0008006" key="7">
    <source>
        <dbReference type="Google" id="ProtNLM"/>
    </source>
</evidence>
<dbReference type="SUPFAM" id="SSF48264">
    <property type="entry name" value="Cytochrome P450"/>
    <property type="match status" value="1"/>
</dbReference>
<comment type="similarity">
    <text evidence="1">Belongs to the cytochrome P450 family.</text>
</comment>
<keyword evidence="2" id="KW-0479">Metal-binding</keyword>
<proteinExistence type="inferred from homology"/>
<dbReference type="EMBL" id="KN717658">
    <property type="protein sequence ID" value="KJH40171.1"/>
    <property type="molecule type" value="Genomic_DNA"/>
</dbReference>
<dbReference type="GO" id="GO:0006805">
    <property type="term" value="P:xenobiotic metabolic process"/>
    <property type="evidence" value="ECO:0007669"/>
    <property type="project" value="TreeGrafter"/>
</dbReference>
<reference evidence="6" key="2">
    <citation type="journal article" date="2016" name="Sci. Rep.">
        <title>Dictyocaulus viviparus genome, variome and transcriptome elucidate lungworm biology and support future intervention.</title>
        <authorList>
            <person name="McNulty S.N."/>
            <person name="Strube C."/>
            <person name="Rosa B.A."/>
            <person name="Martin J.C."/>
            <person name="Tyagi R."/>
            <person name="Choi Y.J."/>
            <person name="Wang Q."/>
            <person name="Hallsworth Pepin K."/>
            <person name="Zhang X."/>
            <person name="Ozersky P."/>
            <person name="Wilson R.K."/>
            <person name="Sternberg P.W."/>
            <person name="Gasser R.B."/>
            <person name="Mitreva M."/>
        </authorList>
    </citation>
    <scope>NUCLEOTIDE SEQUENCE [LARGE SCALE GENOMIC DNA]</scope>
    <source>
        <strain evidence="6">HannoverDv2000</strain>
    </source>
</reference>
<dbReference type="Proteomes" id="UP000053766">
    <property type="component" value="Unassembled WGS sequence"/>
</dbReference>
<dbReference type="PANTHER" id="PTHR24300:SF369">
    <property type="entry name" value="CYTOCHROME P450 FAMILY"/>
    <property type="match status" value="1"/>
</dbReference>
<keyword evidence="4" id="KW-0560">Oxidoreductase</keyword>
<evidence type="ECO:0000256" key="2">
    <source>
        <dbReference type="ARBA" id="ARBA00022723"/>
    </source>
</evidence>
<name>A0A0D8XCL0_DICVI</name>
<keyword evidence="6" id="KW-1185">Reference proteome</keyword>
<dbReference type="GO" id="GO:0006082">
    <property type="term" value="P:organic acid metabolic process"/>
    <property type="evidence" value="ECO:0007669"/>
    <property type="project" value="TreeGrafter"/>
</dbReference>
<dbReference type="GO" id="GO:0005737">
    <property type="term" value="C:cytoplasm"/>
    <property type="evidence" value="ECO:0007669"/>
    <property type="project" value="TreeGrafter"/>
</dbReference>
<dbReference type="PRINTS" id="PR00463">
    <property type="entry name" value="EP450I"/>
</dbReference>
<dbReference type="InterPro" id="IPR036396">
    <property type="entry name" value="Cyt_P450_sf"/>
</dbReference>
<keyword evidence="4" id="KW-0503">Monooxygenase</keyword>
<feature type="non-terminal residue" evidence="5">
    <location>
        <position position="231"/>
    </location>
</feature>